<dbReference type="Pfam" id="PF00684">
    <property type="entry name" value="DnaJ_CXXCXGXG"/>
    <property type="match status" value="1"/>
</dbReference>
<dbReference type="Proteomes" id="UP001162001">
    <property type="component" value="Segment"/>
</dbReference>
<dbReference type="InterPro" id="IPR018253">
    <property type="entry name" value="DnaJ_domain_CS"/>
</dbReference>
<evidence type="ECO:0000256" key="6">
    <source>
        <dbReference type="SAM" id="MobiDB-lite"/>
    </source>
</evidence>
<feature type="zinc finger region" description="CR-type" evidence="5">
    <location>
        <begin position="137"/>
        <end position="220"/>
    </location>
</feature>
<dbReference type="InterPro" id="IPR036869">
    <property type="entry name" value="J_dom_sf"/>
</dbReference>
<dbReference type="Pfam" id="PF01556">
    <property type="entry name" value="DnaJ_C"/>
    <property type="match status" value="1"/>
</dbReference>
<evidence type="ECO:0000256" key="4">
    <source>
        <dbReference type="ARBA" id="ARBA00022833"/>
    </source>
</evidence>
<dbReference type="CDD" id="cd10747">
    <property type="entry name" value="DnaJ_C"/>
    <property type="match status" value="1"/>
</dbReference>
<dbReference type="InterPro" id="IPR002939">
    <property type="entry name" value="DnaJ_C"/>
</dbReference>
<dbReference type="GO" id="GO:0051082">
    <property type="term" value="F:unfolded protein binding"/>
    <property type="evidence" value="ECO:0007669"/>
    <property type="project" value="InterPro"/>
</dbReference>
<dbReference type="Gene3D" id="1.10.287.110">
    <property type="entry name" value="DnaJ domain"/>
    <property type="match status" value="1"/>
</dbReference>
<evidence type="ECO:0000256" key="3">
    <source>
        <dbReference type="ARBA" id="ARBA00022771"/>
    </source>
</evidence>
<dbReference type="InterPro" id="IPR001623">
    <property type="entry name" value="DnaJ_domain"/>
</dbReference>
<dbReference type="EMBL" id="MT418680">
    <property type="protein sequence ID" value="QKF93745.1"/>
    <property type="molecule type" value="Genomic_DNA"/>
</dbReference>
<feature type="region of interest" description="Disordered" evidence="6">
    <location>
        <begin position="401"/>
        <end position="421"/>
    </location>
</feature>
<dbReference type="GO" id="GO:0006457">
    <property type="term" value="P:protein folding"/>
    <property type="evidence" value="ECO:0007669"/>
    <property type="project" value="InterPro"/>
</dbReference>
<dbReference type="Pfam" id="PF00226">
    <property type="entry name" value="DnaJ"/>
    <property type="match status" value="1"/>
</dbReference>
<dbReference type="SUPFAM" id="SSF49493">
    <property type="entry name" value="HSP40/DnaJ peptide-binding domain"/>
    <property type="match status" value="2"/>
</dbReference>
<dbReference type="PROSITE" id="PS00636">
    <property type="entry name" value="DNAJ_1"/>
    <property type="match status" value="1"/>
</dbReference>
<dbReference type="GO" id="GO:0008270">
    <property type="term" value="F:zinc ion binding"/>
    <property type="evidence" value="ECO:0007669"/>
    <property type="project" value="UniProtKB-KW"/>
</dbReference>
<dbReference type="InterPro" id="IPR001305">
    <property type="entry name" value="HSP_DnaJ_Cys-rich_dom"/>
</dbReference>
<dbReference type="GO" id="GO:0030544">
    <property type="term" value="F:Hsp70 protein binding"/>
    <property type="evidence" value="ECO:0007669"/>
    <property type="project" value="InterPro"/>
</dbReference>
<gene>
    <name evidence="9" type="ORF">Fadolivirus_1_287</name>
</gene>
<sequence length="421" mass="47953">MSKPKTSHKHGTEESYYDILGVSKNATIEEIKLKRKELSKKYHPDKLPAEKREQGTERFKKITEAYEVLSDPEKRNIYDQHGKEGLKAHADGFNFNGGGFDPTEIFGDIFGKRKQQSVRVPPIQIRVNVTLEDVFTGKDFIQEIERFSVCNICDNTGFEDKGKHDCTVCKGSGFKMEMRQIGPGMIQQFQRPCNNCEGSGKDNKFPKCNKCNGKGLVEEKVKLSFKVEQGMCKGDIIEIKNEGHELPKDVPGLYRRGDVMFVVNEIPHETFKRGVVYDGKMNPANIAIEVELQLHEALCGFVRSFKYLDGTQMYIDNYDIVKDGDVKIIKNKGLPQKNRTYLSGDLFVKFKVTYPENIADNTKSKLFELLTGKKYNSSTVHKLPSDAYTVDMKDVKDYVPNDNYYDEDDDHQEGGVQCAQQ</sequence>
<keyword evidence="1 5" id="KW-0479">Metal-binding</keyword>
<evidence type="ECO:0000256" key="1">
    <source>
        <dbReference type="ARBA" id="ARBA00022723"/>
    </source>
</evidence>
<dbReference type="PRINTS" id="PR00625">
    <property type="entry name" value="JDOMAIN"/>
</dbReference>
<dbReference type="PROSITE" id="PS51188">
    <property type="entry name" value="ZF_CR"/>
    <property type="match status" value="1"/>
</dbReference>
<protein>
    <submittedName>
        <fullName evidence="9">DnaJ chaperone protein</fullName>
    </submittedName>
</protein>
<dbReference type="Gene3D" id="2.60.260.20">
    <property type="entry name" value="Urease metallochaperone UreE, N-terminal domain"/>
    <property type="match status" value="2"/>
</dbReference>
<evidence type="ECO:0000256" key="2">
    <source>
        <dbReference type="ARBA" id="ARBA00022737"/>
    </source>
</evidence>
<dbReference type="CDD" id="cd06257">
    <property type="entry name" value="DnaJ"/>
    <property type="match status" value="1"/>
</dbReference>
<dbReference type="SMART" id="SM00271">
    <property type="entry name" value="DnaJ"/>
    <property type="match status" value="1"/>
</dbReference>
<evidence type="ECO:0000313" key="10">
    <source>
        <dbReference type="Proteomes" id="UP001162001"/>
    </source>
</evidence>
<dbReference type="FunFam" id="2.60.260.20:FF:000003">
    <property type="entry name" value="DnaJ subfamily A member 2"/>
    <property type="match status" value="1"/>
</dbReference>
<dbReference type="SUPFAM" id="SSF57938">
    <property type="entry name" value="DnaJ/Hsp40 cysteine-rich domain"/>
    <property type="match status" value="1"/>
</dbReference>
<evidence type="ECO:0000256" key="5">
    <source>
        <dbReference type="PROSITE-ProRule" id="PRU00546"/>
    </source>
</evidence>
<dbReference type="FunFam" id="2.10.230.10:FF:000001">
    <property type="entry name" value="DnaJ subfamily A member 2"/>
    <property type="match status" value="1"/>
</dbReference>
<evidence type="ECO:0000313" key="9">
    <source>
        <dbReference type="EMBL" id="QKF93745.1"/>
    </source>
</evidence>
<accession>A0A7D3QTZ6</accession>
<dbReference type="SUPFAM" id="SSF46565">
    <property type="entry name" value="Chaperone J-domain"/>
    <property type="match status" value="1"/>
</dbReference>
<dbReference type="InterPro" id="IPR044713">
    <property type="entry name" value="DNJA1/2-like"/>
</dbReference>
<dbReference type="PANTHER" id="PTHR43888">
    <property type="entry name" value="DNAJ-LIKE-2, ISOFORM A-RELATED"/>
    <property type="match status" value="1"/>
</dbReference>
<feature type="domain" description="J" evidence="7">
    <location>
        <begin position="15"/>
        <end position="82"/>
    </location>
</feature>
<dbReference type="PROSITE" id="PS50076">
    <property type="entry name" value="DNAJ_2"/>
    <property type="match status" value="1"/>
</dbReference>
<keyword evidence="2" id="KW-0677">Repeat</keyword>
<dbReference type="InterPro" id="IPR036410">
    <property type="entry name" value="HSP_DnaJ_Cys-rich_dom_sf"/>
</dbReference>
<keyword evidence="4 5" id="KW-0862">Zinc</keyword>
<organism evidence="9 10">
    <name type="scientific">Fadolivirus FV1/VV64</name>
    <dbReference type="NCBI Taxonomy" id="3070911"/>
    <lineage>
        <taxon>Viruses</taxon>
        <taxon>Varidnaviria</taxon>
        <taxon>Bamfordvirae</taxon>
        <taxon>Nucleocytoviricota</taxon>
        <taxon>Megaviricetes</taxon>
        <taxon>Imitervirales</taxon>
        <taxon>Mimiviridae</taxon>
        <taxon>Klosneuvirinae</taxon>
        <taxon>Fadolivirus</taxon>
        <taxon>Fadolivirus algeromassiliense</taxon>
    </lineage>
</organism>
<dbReference type="CDD" id="cd10719">
    <property type="entry name" value="DnaJ_zf"/>
    <property type="match status" value="1"/>
</dbReference>
<dbReference type="Gene3D" id="2.10.230.10">
    <property type="entry name" value="Heat shock protein DnaJ, cysteine-rich domain"/>
    <property type="match status" value="1"/>
</dbReference>
<evidence type="ECO:0000259" key="8">
    <source>
        <dbReference type="PROSITE" id="PS51188"/>
    </source>
</evidence>
<dbReference type="InterPro" id="IPR008971">
    <property type="entry name" value="HSP40/DnaJ_pept-bd"/>
</dbReference>
<name>A0A7D3QTZ6_9VIRU</name>
<reference evidence="9 10" key="1">
    <citation type="submission" date="2020-04" db="EMBL/GenBank/DDBJ databases">
        <title>Advantages and limits of metagenomic assembly and binning of a giant virus.</title>
        <authorList>
            <person name="Schulz F."/>
            <person name="Andreani J."/>
            <person name="Francis R."/>
            <person name="Boudjemaa H."/>
            <person name="Bou Khalil J.Y."/>
            <person name="Lee J."/>
            <person name="La Scola B."/>
            <person name="Woyke T."/>
        </authorList>
    </citation>
    <scope>NUCLEOTIDE SEQUENCE [LARGE SCALE GENOMIC DNA]</scope>
    <source>
        <strain evidence="9 10">FV1/VV64</strain>
    </source>
</reference>
<evidence type="ECO:0000259" key="7">
    <source>
        <dbReference type="PROSITE" id="PS50076"/>
    </source>
</evidence>
<feature type="domain" description="CR-type" evidence="8">
    <location>
        <begin position="137"/>
        <end position="220"/>
    </location>
</feature>
<proteinExistence type="predicted"/>
<keyword evidence="10" id="KW-1185">Reference proteome</keyword>
<keyword evidence="3 5" id="KW-0863">Zinc-finger</keyword>